<name>A0A238XB33_9ACTN</name>
<gene>
    <name evidence="1" type="ORF">SAMN06272737_112106</name>
</gene>
<organism evidence="1 2">
    <name type="scientific">Blastococcus mobilis</name>
    <dbReference type="NCBI Taxonomy" id="1938746"/>
    <lineage>
        <taxon>Bacteria</taxon>
        <taxon>Bacillati</taxon>
        <taxon>Actinomycetota</taxon>
        <taxon>Actinomycetes</taxon>
        <taxon>Geodermatophilales</taxon>
        <taxon>Geodermatophilaceae</taxon>
        <taxon>Blastococcus</taxon>
    </lineage>
</organism>
<dbReference type="InterPro" id="IPR011008">
    <property type="entry name" value="Dimeric_a/b-barrel"/>
</dbReference>
<dbReference type="Proteomes" id="UP000198403">
    <property type="component" value="Unassembled WGS sequence"/>
</dbReference>
<proteinExistence type="predicted"/>
<dbReference type="RefSeq" id="WP_089336903.1">
    <property type="nucleotide sequence ID" value="NZ_FZNO01000012.1"/>
</dbReference>
<sequence length="206" mass="22905">MYARSTTIRGNPQAMDDGIYYVRNTVMPAVQQMEGCVGLSMLCDRDTGRCIVTSSWTDVEALRRSADGVMELRERTAAVMGGEPEVQEWEIALMHRMHGLHYGACARVIWSQGDPGQMDRLLDTFRMGLLPRMEDLPGFCSVSVMVDRQSGRSATAVTYDSRESMKEAEGPGTAMRQDFSSRMGTQITEVAAFDIILAHLRVPETV</sequence>
<reference evidence="1 2" key="1">
    <citation type="submission" date="2017-06" db="EMBL/GenBank/DDBJ databases">
        <authorList>
            <person name="Kim H.J."/>
            <person name="Triplett B.A."/>
        </authorList>
    </citation>
    <scope>NUCLEOTIDE SEQUENCE [LARGE SCALE GENOMIC DNA]</scope>
    <source>
        <strain evidence="1 2">DSM 44272</strain>
    </source>
</reference>
<evidence type="ECO:0000313" key="1">
    <source>
        <dbReference type="EMBL" id="SNR55761.1"/>
    </source>
</evidence>
<evidence type="ECO:0008006" key="3">
    <source>
        <dbReference type="Google" id="ProtNLM"/>
    </source>
</evidence>
<dbReference type="SUPFAM" id="SSF54909">
    <property type="entry name" value="Dimeric alpha+beta barrel"/>
    <property type="match status" value="1"/>
</dbReference>
<dbReference type="OrthoDB" id="5182530at2"/>
<dbReference type="AlphaFoldDB" id="A0A238XB33"/>
<keyword evidence="2" id="KW-1185">Reference proteome</keyword>
<accession>A0A238XB33</accession>
<protein>
    <recommendedName>
        <fullName evidence="3">Antibiotic biosynthesis monooxygenase</fullName>
    </recommendedName>
</protein>
<evidence type="ECO:0000313" key="2">
    <source>
        <dbReference type="Proteomes" id="UP000198403"/>
    </source>
</evidence>
<dbReference type="EMBL" id="FZNO01000012">
    <property type="protein sequence ID" value="SNR55761.1"/>
    <property type="molecule type" value="Genomic_DNA"/>
</dbReference>